<dbReference type="InterPro" id="IPR001633">
    <property type="entry name" value="EAL_dom"/>
</dbReference>
<dbReference type="SUPFAM" id="SSF141868">
    <property type="entry name" value="EAL domain-like"/>
    <property type="match status" value="1"/>
</dbReference>
<feature type="domain" description="GGDEF" evidence="2">
    <location>
        <begin position="369"/>
        <end position="502"/>
    </location>
</feature>
<dbReference type="NCBIfam" id="TIGR00254">
    <property type="entry name" value="GGDEF"/>
    <property type="match status" value="1"/>
</dbReference>
<dbReference type="Pfam" id="PF00990">
    <property type="entry name" value="GGDEF"/>
    <property type="match status" value="1"/>
</dbReference>
<evidence type="ECO:0000313" key="4">
    <source>
        <dbReference type="Proteomes" id="UP000571017"/>
    </source>
</evidence>
<dbReference type="InterPro" id="IPR043128">
    <property type="entry name" value="Rev_trsase/Diguanyl_cyclase"/>
</dbReference>
<dbReference type="InterPro" id="IPR003018">
    <property type="entry name" value="GAF"/>
</dbReference>
<dbReference type="InterPro" id="IPR000160">
    <property type="entry name" value="GGDEF_dom"/>
</dbReference>
<dbReference type="SUPFAM" id="SSF55073">
    <property type="entry name" value="Nucleotide cyclase"/>
    <property type="match status" value="1"/>
</dbReference>
<keyword evidence="4" id="KW-1185">Reference proteome</keyword>
<dbReference type="PROSITE" id="PS50887">
    <property type="entry name" value="GGDEF"/>
    <property type="match status" value="1"/>
</dbReference>
<dbReference type="Pfam" id="PF00563">
    <property type="entry name" value="EAL"/>
    <property type="match status" value="1"/>
</dbReference>
<evidence type="ECO:0000313" key="3">
    <source>
        <dbReference type="EMBL" id="MBA2176530.1"/>
    </source>
</evidence>
<dbReference type="PANTHER" id="PTHR33121">
    <property type="entry name" value="CYCLIC DI-GMP PHOSPHODIESTERASE PDEF"/>
    <property type="match status" value="1"/>
</dbReference>
<protein>
    <submittedName>
        <fullName evidence="3">Sensor domain-containing phosphodiesterase</fullName>
    </submittedName>
</protein>
<dbReference type="GO" id="GO:0071111">
    <property type="term" value="F:cyclic-guanylate-specific phosphodiesterase activity"/>
    <property type="evidence" value="ECO:0007669"/>
    <property type="project" value="InterPro"/>
</dbReference>
<proteinExistence type="predicted"/>
<dbReference type="Pfam" id="PF01590">
    <property type="entry name" value="GAF"/>
    <property type="match status" value="1"/>
</dbReference>
<sequence>MSIIDFHDEHTYPKQLLESLLNRSQENAIDYLLEQSCFISGCDAAVVYTLKDASTESLSPIKEYVKNTNLYPLSTVKKAMVRQLPLYTWEKIDASVYGEHATAIAFALQEDDQLFGALVLINQTDFQLQNEQALELIASCLSTYLRQTYSEKKQLSSAFKEERIRRQQSDLMRLMKDARLTSIDLLPAFEMICESAVETLQVDRVSIWFYNHEQTSLICESLYDSTLQSFQDAEALHEEYYPDYFSALEKNRSIVVNDTHSDDRVRELSDHYLSKLNIRAMMDIPIISGGMTLGVLCCEQYGDSREWSFDEEAYATSIGDMVAFINEHVKRRDAEQEAKKLAYYDALTDLPNRNLLEEKLDEKIEESSGHFAFFYLDIDDFSKVNEQLGFRIGDQLLMAIAKRLKSKRSSEDVIGRIDHDGFVVLTGFSDEKSHLFRSIHHYQQLFQQPFLIEGHNIFITVSTGVVLYPEGGDNPGTIMRNAHRANAVAKHEGLSSTKFYEHSYDDYAFEDQWFHMNLKQALEHNEFCMYYQPQVNIETMEVTGLEALIRWNHPSKGQISPQKFIPFAEVTGLIVPLGDWILRQAVEQILVLEHNGYDDVRISVNISPEQFKHPAFIDTLTAILSERSVSPSKLRLEITETMAIDHESAVIARLHKLDEMGVTVALDDFGTGYSSLKYLSLFPIHCLKIDRSFIDDITSNVKNEAIVRSIIDLADNLQLEVVAEGVESKEVLHHLQQLGNQTIQGYYFSKPMPTDQLLPWMESFAKS</sequence>
<reference evidence="3 4" key="1">
    <citation type="journal article" date="2004" name="Extremophiles">
        <title>Halobacillus locisalis sp. nov., a halophilic bacterium isolated from a marine solar saltern of the Yellow Sea in Korea.</title>
        <authorList>
            <person name="Yoon J.H."/>
            <person name="Kang K.H."/>
            <person name="Oh T.K."/>
            <person name="Park Y.H."/>
        </authorList>
    </citation>
    <scope>NUCLEOTIDE SEQUENCE [LARGE SCALE GENOMIC DNA]</scope>
    <source>
        <strain evidence="3 4">KCTC 3788</strain>
    </source>
</reference>
<dbReference type="RefSeq" id="WP_181473546.1">
    <property type="nucleotide sequence ID" value="NZ_JACEFG010000003.1"/>
</dbReference>
<dbReference type="CDD" id="cd01949">
    <property type="entry name" value="GGDEF"/>
    <property type="match status" value="1"/>
</dbReference>
<evidence type="ECO:0000259" key="1">
    <source>
        <dbReference type="PROSITE" id="PS50883"/>
    </source>
</evidence>
<dbReference type="Proteomes" id="UP000571017">
    <property type="component" value="Unassembled WGS sequence"/>
</dbReference>
<dbReference type="InterPro" id="IPR029787">
    <property type="entry name" value="Nucleotide_cyclase"/>
</dbReference>
<dbReference type="InterPro" id="IPR050706">
    <property type="entry name" value="Cyclic-di-GMP_PDE-like"/>
</dbReference>
<dbReference type="PANTHER" id="PTHR33121:SF70">
    <property type="entry name" value="SIGNALING PROTEIN YKOW"/>
    <property type="match status" value="1"/>
</dbReference>
<dbReference type="SMART" id="SM00267">
    <property type="entry name" value="GGDEF"/>
    <property type="match status" value="1"/>
</dbReference>
<dbReference type="AlphaFoldDB" id="A0A838CX34"/>
<dbReference type="Gene3D" id="3.30.450.40">
    <property type="match status" value="1"/>
</dbReference>
<dbReference type="InterPro" id="IPR035919">
    <property type="entry name" value="EAL_sf"/>
</dbReference>
<name>A0A838CX34_9BACI</name>
<comment type="caution">
    <text evidence="3">The sequence shown here is derived from an EMBL/GenBank/DDBJ whole genome shotgun (WGS) entry which is preliminary data.</text>
</comment>
<dbReference type="CDD" id="cd01948">
    <property type="entry name" value="EAL"/>
    <property type="match status" value="1"/>
</dbReference>
<dbReference type="SMART" id="SM00065">
    <property type="entry name" value="GAF"/>
    <property type="match status" value="1"/>
</dbReference>
<dbReference type="Gene3D" id="3.30.70.270">
    <property type="match status" value="1"/>
</dbReference>
<dbReference type="EMBL" id="JACEFG010000003">
    <property type="protein sequence ID" value="MBA2176530.1"/>
    <property type="molecule type" value="Genomic_DNA"/>
</dbReference>
<gene>
    <name evidence="3" type="ORF">H0266_16650</name>
</gene>
<organism evidence="3 4">
    <name type="scientific">Halobacillus locisalis</name>
    <dbReference type="NCBI Taxonomy" id="220753"/>
    <lineage>
        <taxon>Bacteria</taxon>
        <taxon>Bacillati</taxon>
        <taxon>Bacillota</taxon>
        <taxon>Bacilli</taxon>
        <taxon>Bacillales</taxon>
        <taxon>Bacillaceae</taxon>
        <taxon>Halobacillus</taxon>
    </lineage>
</organism>
<dbReference type="InterPro" id="IPR029016">
    <property type="entry name" value="GAF-like_dom_sf"/>
</dbReference>
<dbReference type="FunFam" id="3.20.20.450:FF:000001">
    <property type="entry name" value="Cyclic di-GMP phosphodiesterase yahA"/>
    <property type="match status" value="1"/>
</dbReference>
<feature type="domain" description="EAL" evidence="1">
    <location>
        <begin position="511"/>
        <end position="765"/>
    </location>
</feature>
<dbReference type="Gene3D" id="3.20.20.450">
    <property type="entry name" value="EAL domain"/>
    <property type="match status" value="1"/>
</dbReference>
<dbReference type="SMART" id="SM00052">
    <property type="entry name" value="EAL"/>
    <property type="match status" value="1"/>
</dbReference>
<dbReference type="SUPFAM" id="SSF55781">
    <property type="entry name" value="GAF domain-like"/>
    <property type="match status" value="1"/>
</dbReference>
<dbReference type="PROSITE" id="PS50883">
    <property type="entry name" value="EAL"/>
    <property type="match status" value="1"/>
</dbReference>
<evidence type="ECO:0000259" key="2">
    <source>
        <dbReference type="PROSITE" id="PS50887"/>
    </source>
</evidence>
<accession>A0A838CX34</accession>